<feature type="domain" description="YdhG-like" evidence="1">
    <location>
        <begin position="20"/>
        <end position="118"/>
    </location>
</feature>
<dbReference type="EMBL" id="RQTE01000389">
    <property type="protein sequence ID" value="RZH99887.1"/>
    <property type="molecule type" value="Genomic_DNA"/>
</dbReference>
<dbReference type="PIRSF" id="PIRSF021308">
    <property type="entry name" value="UCP021308"/>
    <property type="match status" value="1"/>
</dbReference>
<dbReference type="RefSeq" id="WP_047131570.1">
    <property type="nucleotide sequence ID" value="NZ_CP015114.1"/>
</dbReference>
<dbReference type="GeneID" id="93725776"/>
<evidence type="ECO:0000313" key="5">
    <source>
        <dbReference type="Proteomes" id="UP000595942"/>
    </source>
</evidence>
<accession>A0A143PCT0</accession>
<dbReference type="SUPFAM" id="SSF159888">
    <property type="entry name" value="YdhG-like"/>
    <property type="match status" value="1"/>
</dbReference>
<keyword evidence="5" id="KW-1185">Reference proteome</keyword>
<evidence type="ECO:0000259" key="1">
    <source>
        <dbReference type="Pfam" id="PF08818"/>
    </source>
</evidence>
<reference evidence="2 5" key="2">
    <citation type="submission" date="2021-01" db="EMBL/GenBank/DDBJ databases">
        <title>FDA dAtabase for Regulatory Grade micrObial Sequences (FDA-ARGOS): Supporting development and validation of Infectious Disease Dx tests.</title>
        <authorList>
            <person name="Sproer C."/>
            <person name="Gronow S."/>
            <person name="Severitt S."/>
            <person name="Schroder I."/>
            <person name="Tallon L."/>
            <person name="Sadzewicz L."/>
            <person name="Zhao X."/>
            <person name="Boylan J."/>
            <person name="Ott S."/>
            <person name="Bowen H."/>
            <person name="Vavikolanu K."/>
            <person name="Mehta A."/>
            <person name="Aluvathingal J."/>
            <person name="Nadendla S."/>
            <person name="Lowell S."/>
            <person name="Myers T."/>
            <person name="Yan Y."/>
            <person name="Sichtig H."/>
        </authorList>
    </citation>
    <scope>NUCLEOTIDE SEQUENCE [LARGE SCALE GENOMIC DNA]</scope>
    <source>
        <strain evidence="2 5">FDAARGOS_1148</strain>
    </source>
</reference>
<gene>
    <name evidence="3" type="ORF">EIG99_13085</name>
    <name evidence="2" type="ORF">I6J05_08015</name>
</gene>
<protein>
    <submittedName>
        <fullName evidence="2">YdeI/OmpD-associated family protein</fullName>
    </submittedName>
</protein>
<dbReference type="AlphaFoldDB" id="A0A143PCT0"/>
<reference evidence="3 4" key="1">
    <citation type="submission" date="2018-11" db="EMBL/GenBank/DDBJ databases">
        <title>Genomic profiling of Staphylococcus species from a Poultry farm system in KwaZulu-Natal, South Africa.</title>
        <authorList>
            <person name="Amoako D.G."/>
            <person name="Somboro A.M."/>
            <person name="Abia A.L.K."/>
            <person name="Bester L.A."/>
            <person name="Essack S.Y."/>
        </authorList>
    </citation>
    <scope>NUCLEOTIDE SEQUENCE [LARGE SCALE GENOMIC DNA]</scope>
    <source>
        <strain evidence="3 4">SA11</strain>
    </source>
</reference>
<dbReference type="Pfam" id="PF08818">
    <property type="entry name" value="DUF1801"/>
    <property type="match status" value="1"/>
</dbReference>
<dbReference type="Pfam" id="PF13376">
    <property type="entry name" value="OmdA"/>
    <property type="match status" value="1"/>
</dbReference>
<sequence length="198" mass="23137">MTEERTNPKAEAFFQRAKEWKAEYEALRKIIMENPDLVEDYKWMKPCYTYEGHNVVLIHGFKDYCALLFHKGVLLPDPENKLIQQTKNVQAARQLRFTSVAQILEEADMIRDYVKEAVAVEKSGKKVEMKRTEEYDMPEELKAALEADKALDEAFHNLTPGRQRQYMYTIGQAKRASTRQNRVDKYKPMILQGKGLND</sequence>
<name>A0A143PCT0_9STAP</name>
<organism evidence="3 4">
    <name type="scientific">Staphylococcus condimenti</name>
    <dbReference type="NCBI Taxonomy" id="70255"/>
    <lineage>
        <taxon>Bacteria</taxon>
        <taxon>Bacillati</taxon>
        <taxon>Bacillota</taxon>
        <taxon>Bacilli</taxon>
        <taxon>Bacillales</taxon>
        <taxon>Staphylococcaceae</taxon>
        <taxon>Staphylococcus</taxon>
    </lineage>
</organism>
<dbReference type="EMBL" id="CP068073">
    <property type="protein sequence ID" value="QQS81870.1"/>
    <property type="molecule type" value="Genomic_DNA"/>
</dbReference>
<dbReference type="Proteomes" id="UP000293854">
    <property type="component" value="Unassembled WGS sequence"/>
</dbReference>
<evidence type="ECO:0000313" key="2">
    <source>
        <dbReference type="EMBL" id="QQS81870.1"/>
    </source>
</evidence>
<dbReference type="InterPro" id="IPR014922">
    <property type="entry name" value="YdhG-like"/>
</dbReference>
<dbReference type="InterPro" id="IPR016786">
    <property type="entry name" value="YdeI_bac"/>
</dbReference>
<dbReference type="Proteomes" id="UP000595942">
    <property type="component" value="Chromosome"/>
</dbReference>
<evidence type="ECO:0000313" key="4">
    <source>
        <dbReference type="Proteomes" id="UP000293854"/>
    </source>
</evidence>
<evidence type="ECO:0000313" key="3">
    <source>
        <dbReference type="EMBL" id="RZH99887.1"/>
    </source>
</evidence>
<proteinExistence type="predicted"/>
<dbReference type="Gene3D" id="3.90.1150.200">
    <property type="match status" value="1"/>
</dbReference>
<dbReference type="KEGG" id="scv:A4G25_10470"/>
<dbReference type="OrthoDB" id="214150at2"/>